<keyword evidence="4" id="KW-1185">Reference proteome</keyword>
<organism evidence="3 4">
    <name type="scientific">Zea mays</name>
    <name type="common">Maize</name>
    <dbReference type="NCBI Taxonomy" id="4577"/>
    <lineage>
        <taxon>Eukaryota</taxon>
        <taxon>Viridiplantae</taxon>
        <taxon>Streptophyta</taxon>
        <taxon>Embryophyta</taxon>
        <taxon>Tracheophyta</taxon>
        <taxon>Spermatophyta</taxon>
        <taxon>Magnoliopsida</taxon>
        <taxon>Liliopsida</taxon>
        <taxon>Poales</taxon>
        <taxon>Poaceae</taxon>
        <taxon>PACMAD clade</taxon>
        <taxon>Panicoideae</taxon>
        <taxon>Andropogonodae</taxon>
        <taxon>Andropogoneae</taxon>
        <taxon>Tripsacinae</taxon>
        <taxon>Zea</taxon>
    </lineage>
</organism>
<evidence type="ECO:0000256" key="2">
    <source>
        <dbReference type="SAM" id="Phobius"/>
    </source>
</evidence>
<keyword evidence="2" id="KW-0472">Membrane</keyword>
<name>A0A804QYN5_MAIZE</name>
<feature type="region of interest" description="Disordered" evidence="1">
    <location>
        <begin position="79"/>
        <end position="185"/>
    </location>
</feature>
<feature type="compositionally biased region" description="Pro residues" evidence="1">
    <location>
        <begin position="218"/>
        <end position="227"/>
    </location>
</feature>
<feature type="compositionally biased region" description="Low complexity" evidence="1">
    <location>
        <begin position="154"/>
        <end position="175"/>
    </location>
</feature>
<evidence type="ECO:0000313" key="3">
    <source>
        <dbReference type="EnsemblPlants" id="Zm00001eb372530_P001"/>
    </source>
</evidence>
<dbReference type="Gramene" id="Zm00001eb372530_T001">
    <property type="protein sequence ID" value="Zm00001eb372530_P001"/>
    <property type="gene ID" value="Zm00001eb372530"/>
</dbReference>
<protein>
    <submittedName>
        <fullName evidence="3">Uncharacterized protein</fullName>
    </submittedName>
</protein>
<dbReference type="EnsemblPlants" id="Zm00001eb372530_T001">
    <property type="protein sequence ID" value="Zm00001eb372530_P001"/>
    <property type="gene ID" value="Zm00001eb372530"/>
</dbReference>
<feature type="transmembrane region" description="Helical" evidence="2">
    <location>
        <begin position="52"/>
        <end position="69"/>
    </location>
</feature>
<accession>A0A804QYN5</accession>
<feature type="region of interest" description="Disordered" evidence="1">
    <location>
        <begin position="201"/>
        <end position="285"/>
    </location>
</feature>
<dbReference type="AlphaFoldDB" id="A0A804QYN5"/>
<feature type="compositionally biased region" description="Low complexity" evidence="1">
    <location>
        <begin position="252"/>
        <end position="262"/>
    </location>
</feature>
<reference evidence="4" key="1">
    <citation type="journal article" date="2009" name="Science">
        <title>The B73 maize genome: complexity, diversity, and dynamics.</title>
        <authorList>
            <person name="Schnable P.S."/>
            <person name="Ware D."/>
            <person name="Fulton R.S."/>
            <person name="Stein J.C."/>
            <person name="Wei F."/>
            <person name="Pasternak S."/>
            <person name="Liang C."/>
            <person name="Zhang J."/>
            <person name="Fulton L."/>
            <person name="Graves T.A."/>
            <person name="Minx P."/>
            <person name="Reily A.D."/>
            <person name="Courtney L."/>
            <person name="Kruchowski S.S."/>
            <person name="Tomlinson C."/>
            <person name="Strong C."/>
            <person name="Delehaunty K."/>
            <person name="Fronick C."/>
            <person name="Courtney B."/>
            <person name="Rock S.M."/>
            <person name="Belter E."/>
            <person name="Du F."/>
            <person name="Kim K."/>
            <person name="Abbott R.M."/>
            <person name="Cotton M."/>
            <person name="Levy A."/>
            <person name="Marchetto P."/>
            <person name="Ochoa K."/>
            <person name="Jackson S.M."/>
            <person name="Gillam B."/>
            <person name="Chen W."/>
            <person name="Yan L."/>
            <person name="Higginbotham J."/>
            <person name="Cardenas M."/>
            <person name="Waligorski J."/>
            <person name="Applebaum E."/>
            <person name="Phelps L."/>
            <person name="Falcone J."/>
            <person name="Kanchi K."/>
            <person name="Thane T."/>
            <person name="Scimone A."/>
            <person name="Thane N."/>
            <person name="Henke J."/>
            <person name="Wang T."/>
            <person name="Ruppert J."/>
            <person name="Shah N."/>
            <person name="Rotter K."/>
            <person name="Hodges J."/>
            <person name="Ingenthron E."/>
            <person name="Cordes M."/>
            <person name="Kohlberg S."/>
            <person name="Sgro J."/>
            <person name="Delgado B."/>
            <person name="Mead K."/>
            <person name="Chinwalla A."/>
            <person name="Leonard S."/>
            <person name="Crouse K."/>
            <person name="Collura K."/>
            <person name="Kudrna D."/>
            <person name="Currie J."/>
            <person name="He R."/>
            <person name="Angelova A."/>
            <person name="Rajasekar S."/>
            <person name="Mueller T."/>
            <person name="Lomeli R."/>
            <person name="Scara G."/>
            <person name="Ko A."/>
            <person name="Delaney K."/>
            <person name="Wissotski M."/>
            <person name="Lopez G."/>
            <person name="Campos D."/>
            <person name="Braidotti M."/>
            <person name="Ashley E."/>
            <person name="Golser W."/>
            <person name="Kim H."/>
            <person name="Lee S."/>
            <person name="Lin J."/>
            <person name="Dujmic Z."/>
            <person name="Kim W."/>
            <person name="Talag J."/>
            <person name="Zuccolo A."/>
            <person name="Fan C."/>
            <person name="Sebastian A."/>
            <person name="Kramer M."/>
            <person name="Spiegel L."/>
            <person name="Nascimento L."/>
            <person name="Zutavern T."/>
            <person name="Miller B."/>
            <person name="Ambroise C."/>
            <person name="Muller S."/>
            <person name="Spooner W."/>
            <person name="Narechania A."/>
            <person name="Ren L."/>
            <person name="Wei S."/>
            <person name="Kumari S."/>
            <person name="Faga B."/>
            <person name="Levy M.J."/>
            <person name="McMahan L."/>
            <person name="Van Buren P."/>
            <person name="Vaughn M.W."/>
            <person name="Ying K."/>
            <person name="Yeh C.-T."/>
            <person name="Emrich S.J."/>
            <person name="Jia Y."/>
            <person name="Kalyanaraman A."/>
            <person name="Hsia A.-P."/>
            <person name="Barbazuk W.B."/>
            <person name="Baucom R.S."/>
            <person name="Brutnell T.P."/>
            <person name="Carpita N.C."/>
            <person name="Chaparro C."/>
            <person name="Chia J.-M."/>
            <person name="Deragon J.-M."/>
            <person name="Estill J.C."/>
            <person name="Fu Y."/>
            <person name="Jeddeloh J.A."/>
            <person name="Han Y."/>
            <person name="Lee H."/>
            <person name="Li P."/>
            <person name="Lisch D.R."/>
            <person name="Liu S."/>
            <person name="Liu Z."/>
            <person name="Nagel D.H."/>
            <person name="McCann M.C."/>
            <person name="SanMiguel P."/>
            <person name="Myers A.M."/>
            <person name="Nettleton D."/>
            <person name="Nguyen J."/>
            <person name="Penning B.W."/>
            <person name="Ponnala L."/>
            <person name="Schneider K.L."/>
            <person name="Schwartz D.C."/>
            <person name="Sharma A."/>
            <person name="Soderlund C."/>
            <person name="Springer N.M."/>
            <person name="Sun Q."/>
            <person name="Wang H."/>
            <person name="Waterman M."/>
            <person name="Westerman R."/>
            <person name="Wolfgruber T.K."/>
            <person name="Yang L."/>
            <person name="Yu Y."/>
            <person name="Zhang L."/>
            <person name="Zhou S."/>
            <person name="Zhu Q."/>
            <person name="Bennetzen J.L."/>
            <person name="Dawe R.K."/>
            <person name="Jiang J."/>
            <person name="Jiang N."/>
            <person name="Presting G.G."/>
            <person name="Wessler S.R."/>
            <person name="Aluru S."/>
            <person name="Martienssen R.A."/>
            <person name="Clifton S.W."/>
            <person name="McCombie W.R."/>
            <person name="Wing R.A."/>
            <person name="Wilson R.K."/>
        </authorList>
    </citation>
    <scope>NUCLEOTIDE SEQUENCE [LARGE SCALE GENOMIC DNA]</scope>
    <source>
        <strain evidence="4">cv. B73</strain>
    </source>
</reference>
<sequence>MDRSRSSARTPYPRSSALVDQQSSYVCRTPRRLVRYTTTRPALSGAGAGGEAFLASFVLVLLLALIFSWNTSTRARTMPGNVGIPRVSTSPPPPPPLRFAAEPGSGEGEPAGVAVRSSSAFRNASRRSGSSTGCAGDPGADCAFRSTPSPSPTPRTLSSVASSSSSSSSRPSMSSHTLISSGSRPGVLLGVRGATALRGASTLFGRHPPSDGPNSLVPAPPSTPSLPPAFVIVPDSSPPPAPRPAASKERPAAATAAAARSRLSVPSVDERSATECRGGAQRPDRLCGSGARAGSPVAPCSACLEPLQPMHVHRGPRRRVRKGREQLDQEPDAACR</sequence>
<reference evidence="3" key="2">
    <citation type="submission" date="2019-07" db="EMBL/GenBank/DDBJ databases">
        <authorList>
            <person name="Seetharam A."/>
            <person name="Woodhouse M."/>
            <person name="Cannon E."/>
        </authorList>
    </citation>
    <scope>NUCLEOTIDE SEQUENCE [LARGE SCALE GENOMIC DNA]</scope>
    <source>
        <strain evidence="3">cv. B73</strain>
    </source>
</reference>
<feature type="compositionally biased region" description="Basic residues" evidence="1">
    <location>
        <begin position="311"/>
        <end position="322"/>
    </location>
</feature>
<keyword evidence="2" id="KW-1133">Transmembrane helix</keyword>
<reference evidence="3" key="3">
    <citation type="submission" date="2021-05" db="UniProtKB">
        <authorList>
            <consortium name="EnsemblPlants"/>
        </authorList>
    </citation>
    <scope>IDENTIFICATION</scope>
    <source>
        <strain evidence="3">cv. B73</strain>
    </source>
</reference>
<feature type="region of interest" description="Disordered" evidence="1">
    <location>
        <begin position="311"/>
        <end position="336"/>
    </location>
</feature>
<feature type="compositionally biased region" description="Basic and acidic residues" evidence="1">
    <location>
        <begin position="323"/>
        <end position="336"/>
    </location>
</feature>
<dbReference type="InParanoid" id="A0A804QYN5"/>
<feature type="compositionally biased region" description="Low complexity" evidence="1">
    <location>
        <begin position="100"/>
        <end position="131"/>
    </location>
</feature>
<proteinExistence type="predicted"/>
<evidence type="ECO:0000313" key="4">
    <source>
        <dbReference type="Proteomes" id="UP000007305"/>
    </source>
</evidence>
<keyword evidence="2" id="KW-0812">Transmembrane</keyword>
<evidence type="ECO:0000256" key="1">
    <source>
        <dbReference type="SAM" id="MobiDB-lite"/>
    </source>
</evidence>
<dbReference type="Proteomes" id="UP000007305">
    <property type="component" value="Chromosome 9"/>
</dbReference>